<dbReference type="InterPro" id="IPR014519">
    <property type="entry name" value="UCP024492"/>
</dbReference>
<proteinExistence type="predicted"/>
<protein>
    <submittedName>
        <fullName evidence="1">DUF488 family protein</fullName>
    </submittedName>
</protein>
<dbReference type="PANTHER" id="PTHR39337">
    <property type="entry name" value="BLR5642 PROTEIN"/>
    <property type="match status" value="1"/>
</dbReference>
<sequence length="181" mass="19791">MTARLWTVGHSTRDWDAFVALLAAAGIETVADVRRFAGSRRHPQFSGAAMARALPQAGLGYASMPGLGGRRPPRPDSPNTAWRNAGFRGYADYMATPDYAAARDRLGDLALRSRTAVLCAEAVWWQCHRGLIADDFKARGWEVIHLLAPGRTQPHPYTSAARIVAGRLDYSAPADDQRSLF</sequence>
<dbReference type="InterPro" id="IPR007438">
    <property type="entry name" value="DUF488"/>
</dbReference>
<evidence type="ECO:0000313" key="2">
    <source>
        <dbReference type="Proteomes" id="UP001566331"/>
    </source>
</evidence>
<dbReference type="Pfam" id="PF04343">
    <property type="entry name" value="DUF488"/>
    <property type="match status" value="1"/>
</dbReference>
<keyword evidence="2" id="KW-1185">Reference proteome</keyword>
<dbReference type="PANTHER" id="PTHR39337:SF1">
    <property type="entry name" value="BLR5642 PROTEIN"/>
    <property type="match status" value="1"/>
</dbReference>
<reference evidence="1 2" key="1">
    <citation type="submission" date="2024-07" db="EMBL/GenBank/DDBJ databases">
        <title>Luteimonas salilacus sp. nov., isolated from the shore soil of Salt Lake in Tibet of China.</title>
        <authorList>
            <person name="Zhang X."/>
            <person name="Li A."/>
        </authorList>
    </citation>
    <scope>NUCLEOTIDE SEQUENCE [LARGE SCALE GENOMIC DNA]</scope>
    <source>
        <strain evidence="1 2">B3-2-R+30</strain>
    </source>
</reference>
<comment type="caution">
    <text evidence="1">The sequence shown here is derived from an EMBL/GenBank/DDBJ whole genome shotgun (WGS) entry which is preliminary data.</text>
</comment>
<organism evidence="1 2">
    <name type="scientific">Luteimonas salinilitoris</name>
    <dbReference type="NCBI Taxonomy" id="3237697"/>
    <lineage>
        <taxon>Bacteria</taxon>
        <taxon>Pseudomonadati</taxon>
        <taxon>Pseudomonadota</taxon>
        <taxon>Gammaproteobacteria</taxon>
        <taxon>Lysobacterales</taxon>
        <taxon>Lysobacteraceae</taxon>
        <taxon>Luteimonas</taxon>
    </lineage>
</organism>
<evidence type="ECO:0000313" key="1">
    <source>
        <dbReference type="EMBL" id="MEZ0473650.1"/>
    </source>
</evidence>
<accession>A0ABV4HLP8</accession>
<dbReference type="EMBL" id="JBFWIC010000003">
    <property type="protein sequence ID" value="MEZ0473650.1"/>
    <property type="molecule type" value="Genomic_DNA"/>
</dbReference>
<dbReference type="Proteomes" id="UP001566331">
    <property type="component" value="Unassembled WGS sequence"/>
</dbReference>
<dbReference type="PIRSF" id="PIRSF024492">
    <property type="entry name" value="UCP024492"/>
    <property type="match status" value="1"/>
</dbReference>
<dbReference type="RefSeq" id="WP_370562998.1">
    <property type="nucleotide sequence ID" value="NZ_JBFWIB010000002.1"/>
</dbReference>
<name>A0ABV4HLP8_9GAMM</name>
<gene>
    <name evidence="1" type="ORF">AB6713_03330</name>
</gene>